<keyword evidence="3" id="KW-0436">Ligase</keyword>
<evidence type="ECO:0000256" key="4">
    <source>
        <dbReference type="ARBA" id="ARBA00022741"/>
    </source>
</evidence>
<evidence type="ECO:0000256" key="3">
    <source>
        <dbReference type="ARBA" id="ARBA00022598"/>
    </source>
</evidence>
<dbReference type="Proteomes" id="UP000594435">
    <property type="component" value="Chromosome 2"/>
</dbReference>
<reference evidence="7 8" key="1">
    <citation type="submission" date="2020-11" db="EMBL/GenBank/DDBJ databases">
        <title>Complete and Circularized Genome Assembly of a human isolate of Vibrio navarrensis biotype pommerensis with MiSeq and MinION Sequence Data.</title>
        <authorList>
            <person name="Schwartz K."/>
            <person name="Borowiak M."/>
            <person name="Deneke C."/>
            <person name="Balau V."/>
            <person name="Metelmann C."/>
            <person name="Strauch E."/>
        </authorList>
    </citation>
    <scope>NUCLEOTIDE SEQUENCE [LARGE SCALE GENOMIC DNA]</scope>
    <source>
        <strain evidence="7 8">20-VB00237</strain>
    </source>
</reference>
<evidence type="ECO:0000256" key="5">
    <source>
        <dbReference type="ARBA" id="ARBA00022840"/>
    </source>
</evidence>
<feature type="domain" description="tRNA synthetases class I catalytic" evidence="6">
    <location>
        <begin position="16"/>
        <end position="65"/>
    </location>
</feature>
<evidence type="ECO:0000313" key="7">
    <source>
        <dbReference type="EMBL" id="QPL55362.1"/>
    </source>
</evidence>
<dbReference type="PANTHER" id="PTHR10890:SF3">
    <property type="entry name" value="CYSTEINE--TRNA LIGASE, CYTOPLASMIC"/>
    <property type="match status" value="1"/>
</dbReference>
<sequence length="73" mass="8320">MQLFNTLTRTLQPFCTIRENAVGLYACGPTVYDYAHIGNLRTDLFVDVLTCVLRLNGYQVNDVGNHSTKLQRR</sequence>
<dbReference type="InterPro" id="IPR014729">
    <property type="entry name" value="Rossmann-like_a/b/a_fold"/>
</dbReference>
<dbReference type="InterPro" id="IPR032678">
    <property type="entry name" value="tRNA-synt_1_cat_dom"/>
</dbReference>
<keyword evidence="5" id="KW-0067">ATP-binding</keyword>
<dbReference type="Pfam" id="PF01406">
    <property type="entry name" value="tRNA-synt_1e"/>
    <property type="match status" value="1"/>
</dbReference>
<name>A0AAJ4IEG3_9VIBR</name>
<dbReference type="PANTHER" id="PTHR10890">
    <property type="entry name" value="CYSTEINYL-TRNA SYNTHETASE"/>
    <property type="match status" value="1"/>
</dbReference>
<dbReference type="EMBL" id="CP065218">
    <property type="protein sequence ID" value="QPL55362.1"/>
    <property type="molecule type" value="Genomic_DNA"/>
</dbReference>
<dbReference type="GO" id="GO:0004817">
    <property type="term" value="F:cysteine-tRNA ligase activity"/>
    <property type="evidence" value="ECO:0007669"/>
    <property type="project" value="TreeGrafter"/>
</dbReference>
<evidence type="ECO:0000313" key="8">
    <source>
        <dbReference type="Proteomes" id="UP000594435"/>
    </source>
</evidence>
<organism evidence="7 8">
    <name type="scientific">Vibrio navarrensis</name>
    <dbReference type="NCBI Taxonomy" id="29495"/>
    <lineage>
        <taxon>Bacteria</taxon>
        <taxon>Pseudomonadati</taxon>
        <taxon>Pseudomonadota</taxon>
        <taxon>Gammaproteobacteria</taxon>
        <taxon>Vibrionales</taxon>
        <taxon>Vibrionaceae</taxon>
        <taxon>Vibrio</taxon>
    </lineage>
</organism>
<gene>
    <name evidence="7" type="ORF">I3X05_20475</name>
</gene>
<evidence type="ECO:0000259" key="6">
    <source>
        <dbReference type="Pfam" id="PF01406"/>
    </source>
</evidence>
<dbReference type="GO" id="GO:0005524">
    <property type="term" value="F:ATP binding"/>
    <property type="evidence" value="ECO:0007669"/>
    <property type="project" value="UniProtKB-KW"/>
</dbReference>
<dbReference type="Gene3D" id="3.40.50.620">
    <property type="entry name" value="HUPs"/>
    <property type="match status" value="1"/>
</dbReference>
<dbReference type="GO" id="GO:0005829">
    <property type="term" value="C:cytosol"/>
    <property type="evidence" value="ECO:0007669"/>
    <property type="project" value="TreeGrafter"/>
</dbReference>
<comment type="subunit">
    <text evidence="2">Monomer.</text>
</comment>
<dbReference type="AlphaFoldDB" id="A0AAJ4IEG3"/>
<accession>A0AAJ4IEG3</accession>
<protein>
    <recommendedName>
        <fullName evidence="6">tRNA synthetases class I catalytic domain-containing protein</fullName>
    </recommendedName>
</protein>
<dbReference type="InterPro" id="IPR024909">
    <property type="entry name" value="Cys-tRNA/MSH_ligase"/>
</dbReference>
<evidence type="ECO:0000256" key="1">
    <source>
        <dbReference type="ARBA" id="ARBA00005594"/>
    </source>
</evidence>
<keyword evidence="4" id="KW-0547">Nucleotide-binding</keyword>
<evidence type="ECO:0000256" key="2">
    <source>
        <dbReference type="ARBA" id="ARBA00011245"/>
    </source>
</evidence>
<dbReference type="SUPFAM" id="SSF52374">
    <property type="entry name" value="Nucleotidylyl transferase"/>
    <property type="match status" value="1"/>
</dbReference>
<comment type="similarity">
    <text evidence="1">Belongs to the class-I aminoacyl-tRNA synthetase family.</text>
</comment>
<proteinExistence type="inferred from homology"/>
<dbReference type="GO" id="GO:0006423">
    <property type="term" value="P:cysteinyl-tRNA aminoacylation"/>
    <property type="evidence" value="ECO:0007669"/>
    <property type="project" value="TreeGrafter"/>
</dbReference>